<evidence type="ECO:0000313" key="3">
    <source>
        <dbReference type="Proteomes" id="UP001276659"/>
    </source>
</evidence>
<organism evidence="2 3">
    <name type="scientific">Lepraria neglecta</name>
    <dbReference type="NCBI Taxonomy" id="209136"/>
    <lineage>
        <taxon>Eukaryota</taxon>
        <taxon>Fungi</taxon>
        <taxon>Dikarya</taxon>
        <taxon>Ascomycota</taxon>
        <taxon>Pezizomycotina</taxon>
        <taxon>Lecanoromycetes</taxon>
        <taxon>OSLEUM clade</taxon>
        <taxon>Lecanoromycetidae</taxon>
        <taxon>Lecanorales</taxon>
        <taxon>Lecanorineae</taxon>
        <taxon>Stereocaulaceae</taxon>
        <taxon>Lepraria</taxon>
    </lineage>
</organism>
<evidence type="ECO:0000313" key="2">
    <source>
        <dbReference type="EMBL" id="KAK3168856.1"/>
    </source>
</evidence>
<dbReference type="EMBL" id="JASNWA010000010">
    <property type="protein sequence ID" value="KAK3168856.1"/>
    <property type="molecule type" value="Genomic_DNA"/>
</dbReference>
<feature type="region of interest" description="Disordered" evidence="1">
    <location>
        <begin position="73"/>
        <end position="139"/>
    </location>
</feature>
<accession>A0AAD9YZM6</accession>
<dbReference type="Proteomes" id="UP001276659">
    <property type="component" value="Unassembled WGS sequence"/>
</dbReference>
<feature type="compositionally biased region" description="Basic and acidic residues" evidence="1">
    <location>
        <begin position="82"/>
        <end position="93"/>
    </location>
</feature>
<comment type="caution">
    <text evidence="2">The sequence shown here is derived from an EMBL/GenBank/DDBJ whole genome shotgun (WGS) entry which is preliminary data.</text>
</comment>
<gene>
    <name evidence="2" type="ORF">OEA41_005304</name>
</gene>
<feature type="compositionally biased region" description="Polar residues" evidence="1">
    <location>
        <begin position="304"/>
        <end position="313"/>
    </location>
</feature>
<keyword evidence="3" id="KW-1185">Reference proteome</keyword>
<feature type="region of interest" description="Disordered" evidence="1">
    <location>
        <begin position="215"/>
        <end position="366"/>
    </location>
</feature>
<feature type="compositionally biased region" description="Basic and acidic residues" evidence="1">
    <location>
        <begin position="215"/>
        <end position="227"/>
    </location>
</feature>
<reference evidence="2" key="1">
    <citation type="submission" date="2022-11" db="EMBL/GenBank/DDBJ databases">
        <title>Chromosomal genome sequence assembly and mating type (MAT) locus characterization of the leprose asexual lichenized fungus Lepraria neglecta (Nyl.) Erichsen.</title>
        <authorList>
            <person name="Allen J.L."/>
            <person name="Pfeffer B."/>
        </authorList>
    </citation>
    <scope>NUCLEOTIDE SEQUENCE</scope>
    <source>
        <strain evidence="2">Allen 5258</strain>
    </source>
</reference>
<feature type="compositionally biased region" description="Low complexity" evidence="1">
    <location>
        <begin position="329"/>
        <end position="350"/>
    </location>
</feature>
<dbReference type="AlphaFoldDB" id="A0AAD9YZM6"/>
<name>A0AAD9YZM6_9LECA</name>
<feature type="compositionally biased region" description="Polar residues" evidence="1">
    <location>
        <begin position="113"/>
        <end position="122"/>
    </location>
</feature>
<proteinExistence type="predicted"/>
<feature type="compositionally biased region" description="Basic and acidic residues" evidence="1">
    <location>
        <begin position="255"/>
        <end position="269"/>
    </location>
</feature>
<protein>
    <submittedName>
        <fullName evidence="2">Uncharacterized protein</fullName>
    </submittedName>
</protein>
<sequence>MFLTMSWFWRGFQSAIFYYVSCAPCSKLAYQRRRRKENKRAKAEKALSEAENGSYVHPQPFEVNPYWQEEIELGPGPPVRKAVRDGKGKPEKRGKSRKSGTTTPLQIGGARSTPRTGASSADTVIGSEAAELERSSDEAWNKKRYQREDEILWGLENQDTNSTGMAPVSRSASGSRYQYYARNPAINDLHPPVVSTHPTNRTETRWMLQPPPKARIMDGKERADIANRSRSGSGGSYGSRSSRGKASEISLGRQVGERMMETKLKRGEHPPSTGVSRGPSARSNVSARSTAARGQPHDRDLNHLSPSSRSESPQCKLPQPPTLSITTEPSLLSPPHSRPPLSIIPSSSLPQKQKDRPPHLRPPLLSTNSVSSLHMLQELVVPATKLNRNSSPLPEGAGNVKLPPVSHQEDVDLRLPEVESWFPENGLNFPGGKRERTGHAHRWSMDI</sequence>
<evidence type="ECO:0000256" key="1">
    <source>
        <dbReference type="SAM" id="MobiDB-lite"/>
    </source>
</evidence>